<dbReference type="WBParaSite" id="Hba_10489">
    <property type="protein sequence ID" value="Hba_10489"/>
    <property type="gene ID" value="Hba_10489"/>
</dbReference>
<evidence type="ECO:0000313" key="2">
    <source>
        <dbReference type="WBParaSite" id="Hba_10489"/>
    </source>
</evidence>
<accession>A0A1I7WZA5</accession>
<dbReference type="Proteomes" id="UP000095283">
    <property type="component" value="Unplaced"/>
</dbReference>
<protein>
    <submittedName>
        <fullName evidence="2">Secreted protein</fullName>
    </submittedName>
</protein>
<organism evidence="1 2">
    <name type="scientific">Heterorhabditis bacteriophora</name>
    <name type="common">Entomopathogenic nematode worm</name>
    <dbReference type="NCBI Taxonomy" id="37862"/>
    <lineage>
        <taxon>Eukaryota</taxon>
        <taxon>Metazoa</taxon>
        <taxon>Ecdysozoa</taxon>
        <taxon>Nematoda</taxon>
        <taxon>Chromadorea</taxon>
        <taxon>Rhabditida</taxon>
        <taxon>Rhabditina</taxon>
        <taxon>Rhabditomorpha</taxon>
        <taxon>Strongyloidea</taxon>
        <taxon>Heterorhabditidae</taxon>
        <taxon>Heterorhabditis</taxon>
    </lineage>
</organism>
<proteinExistence type="predicted"/>
<reference evidence="2" key="1">
    <citation type="submission" date="2016-11" db="UniProtKB">
        <authorList>
            <consortium name="WormBaseParasite"/>
        </authorList>
    </citation>
    <scope>IDENTIFICATION</scope>
</reference>
<keyword evidence="1" id="KW-1185">Reference proteome</keyword>
<sequence>MLLLNVFRSIFSNCIFHILAMHAGLGETRHYHQRPTMTQRVVRYFPPTLAYTA</sequence>
<dbReference type="AlphaFoldDB" id="A0A1I7WZA5"/>
<evidence type="ECO:0000313" key="1">
    <source>
        <dbReference type="Proteomes" id="UP000095283"/>
    </source>
</evidence>
<name>A0A1I7WZA5_HETBA</name>